<dbReference type="PANTHER" id="PTHR36923:SF3">
    <property type="entry name" value="FERREDOXIN"/>
    <property type="match status" value="1"/>
</dbReference>
<gene>
    <name evidence="10" type="ORF">OG563_15625</name>
</gene>
<evidence type="ECO:0000313" key="10">
    <source>
        <dbReference type="EMBL" id="WUV49506.1"/>
    </source>
</evidence>
<dbReference type="PROSITE" id="PS51379">
    <property type="entry name" value="4FE4S_FER_2"/>
    <property type="match status" value="1"/>
</dbReference>
<dbReference type="RefSeq" id="WP_327094277.1">
    <property type="nucleotide sequence ID" value="NZ_CP109149.1"/>
</dbReference>
<dbReference type="InterPro" id="IPR017896">
    <property type="entry name" value="4Fe4S_Fe-S-bd"/>
</dbReference>
<keyword evidence="3 8" id="KW-0479">Metal-binding</keyword>
<accession>A0ABZ1Z627</accession>
<dbReference type="Proteomes" id="UP001432062">
    <property type="component" value="Chromosome"/>
</dbReference>
<dbReference type="SUPFAM" id="SSF54862">
    <property type="entry name" value="4Fe-4S ferredoxins"/>
    <property type="match status" value="1"/>
</dbReference>
<evidence type="ECO:0000256" key="7">
    <source>
        <dbReference type="ARBA" id="ARBA00023291"/>
    </source>
</evidence>
<keyword evidence="2 8" id="KW-0813">Transport</keyword>
<name>A0ABZ1Z627_9NOCA</name>
<keyword evidence="6 8" id="KW-0411">Iron-sulfur</keyword>
<evidence type="ECO:0000256" key="1">
    <source>
        <dbReference type="ARBA" id="ARBA00001927"/>
    </source>
</evidence>
<dbReference type="Gene3D" id="3.30.70.20">
    <property type="match status" value="1"/>
</dbReference>
<comment type="function">
    <text evidence="8">Ferredoxins are iron-sulfur proteins that transfer electrons in a wide variety of metabolic reactions.</text>
</comment>
<dbReference type="InterPro" id="IPR001080">
    <property type="entry name" value="3Fe4S_ferredoxin"/>
</dbReference>
<protein>
    <recommendedName>
        <fullName evidence="8">Ferredoxin</fullName>
    </recommendedName>
</protein>
<dbReference type="InterPro" id="IPR051269">
    <property type="entry name" value="Fe-S_cluster_ET"/>
</dbReference>
<comment type="cofactor">
    <cofactor evidence="1">
        <name>[3Fe-4S] cluster</name>
        <dbReference type="ChEBI" id="CHEBI:21137"/>
    </cofactor>
</comment>
<evidence type="ECO:0000256" key="4">
    <source>
        <dbReference type="ARBA" id="ARBA00022982"/>
    </source>
</evidence>
<dbReference type="PANTHER" id="PTHR36923">
    <property type="entry name" value="FERREDOXIN"/>
    <property type="match status" value="1"/>
</dbReference>
<keyword evidence="5 8" id="KW-0408">Iron</keyword>
<keyword evidence="7" id="KW-0003">3Fe-4S</keyword>
<evidence type="ECO:0000256" key="8">
    <source>
        <dbReference type="RuleBase" id="RU368020"/>
    </source>
</evidence>
<evidence type="ECO:0000313" key="11">
    <source>
        <dbReference type="Proteomes" id="UP001432062"/>
    </source>
</evidence>
<sequence>MELRVDRERCIGAGMCVLTAPGVFDQDIADGRVVPLDRTPAPEREPAVREAAEVCPSGAITIVSGD</sequence>
<evidence type="ECO:0000256" key="2">
    <source>
        <dbReference type="ARBA" id="ARBA00022448"/>
    </source>
</evidence>
<feature type="domain" description="4Fe-4S ferredoxin-type" evidence="9">
    <location>
        <begin position="1"/>
        <end position="29"/>
    </location>
</feature>
<organism evidence="10 11">
    <name type="scientific">Nocardia vinacea</name>
    <dbReference type="NCBI Taxonomy" id="96468"/>
    <lineage>
        <taxon>Bacteria</taxon>
        <taxon>Bacillati</taxon>
        <taxon>Actinomycetota</taxon>
        <taxon>Actinomycetes</taxon>
        <taxon>Mycobacteriales</taxon>
        <taxon>Nocardiaceae</taxon>
        <taxon>Nocardia</taxon>
    </lineage>
</organism>
<dbReference type="Pfam" id="PF13459">
    <property type="entry name" value="Fer4_15"/>
    <property type="match status" value="1"/>
</dbReference>
<keyword evidence="4 8" id="KW-0249">Electron transport</keyword>
<evidence type="ECO:0000256" key="6">
    <source>
        <dbReference type="ARBA" id="ARBA00023014"/>
    </source>
</evidence>
<dbReference type="EMBL" id="CP109441">
    <property type="protein sequence ID" value="WUV49506.1"/>
    <property type="molecule type" value="Genomic_DNA"/>
</dbReference>
<evidence type="ECO:0000256" key="3">
    <source>
        <dbReference type="ARBA" id="ARBA00022723"/>
    </source>
</evidence>
<dbReference type="PRINTS" id="PR00352">
    <property type="entry name" value="3FE4SFRDOXIN"/>
</dbReference>
<evidence type="ECO:0000256" key="5">
    <source>
        <dbReference type="ARBA" id="ARBA00023004"/>
    </source>
</evidence>
<proteinExistence type="predicted"/>
<reference evidence="10" key="1">
    <citation type="submission" date="2022-10" db="EMBL/GenBank/DDBJ databases">
        <title>The complete genomes of actinobacterial strains from the NBC collection.</title>
        <authorList>
            <person name="Joergensen T.S."/>
            <person name="Alvarez Arevalo M."/>
            <person name="Sterndorff E.B."/>
            <person name="Faurdal D."/>
            <person name="Vuksanovic O."/>
            <person name="Mourched A.-S."/>
            <person name="Charusanti P."/>
            <person name="Shaw S."/>
            <person name="Blin K."/>
            <person name="Weber T."/>
        </authorList>
    </citation>
    <scope>NUCLEOTIDE SEQUENCE</scope>
    <source>
        <strain evidence="10">NBC_01482</strain>
    </source>
</reference>
<evidence type="ECO:0000259" key="9">
    <source>
        <dbReference type="PROSITE" id="PS51379"/>
    </source>
</evidence>
<keyword evidence="11" id="KW-1185">Reference proteome</keyword>